<dbReference type="InterPro" id="IPR011104">
    <property type="entry name" value="Hpr_kin/Pase_C"/>
</dbReference>
<evidence type="ECO:0000259" key="1">
    <source>
        <dbReference type="Pfam" id="PF07475"/>
    </source>
</evidence>
<feature type="domain" description="HPr kinase/phosphorylase C-terminal" evidence="1">
    <location>
        <begin position="26"/>
        <end position="89"/>
    </location>
</feature>
<dbReference type="RefSeq" id="WP_092306493.1">
    <property type="nucleotide sequence ID" value="NZ_FOZV01000001.1"/>
</dbReference>
<keyword evidence="2" id="KW-0418">Kinase</keyword>
<organism evidence="2 3">
    <name type="scientific">Brevundimonas viscosa</name>
    <dbReference type="NCBI Taxonomy" id="871741"/>
    <lineage>
        <taxon>Bacteria</taxon>
        <taxon>Pseudomonadati</taxon>
        <taxon>Pseudomonadota</taxon>
        <taxon>Alphaproteobacteria</taxon>
        <taxon>Caulobacterales</taxon>
        <taxon>Caulobacteraceae</taxon>
        <taxon>Brevundimonas</taxon>
    </lineage>
</organism>
<protein>
    <submittedName>
        <fullName evidence="2">Hpr(Ser) kinase/phosphatase</fullName>
    </submittedName>
</protein>
<evidence type="ECO:0000313" key="2">
    <source>
        <dbReference type="EMBL" id="SFS31736.1"/>
    </source>
</evidence>
<dbReference type="OrthoDB" id="8326226at2"/>
<dbReference type="Pfam" id="PF07475">
    <property type="entry name" value="Hpr_kinase_C"/>
    <property type="match status" value="1"/>
</dbReference>
<dbReference type="SUPFAM" id="SSF53795">
    <property type="entry name" value="PEP carboxykinase-like"/>
    <property type="match status" value="1"/>
</dbReference>
<evidence type="ECO:0000313" key="3">
    <source>
        <dbReference type="Proteomes" id="UP000198788"/>
    </source>
</evidence>
<name>A0A1I6NUP4_9CAUL</name>
<dbReference type="GO" id="GO:0000155">
    <property type="term" value="F:phosphorelay sensor kinase activity"/>
    <property type="evidence" value="ECO:0007669"/>
    <property type="project" value="InterPro"/>
</dbReference>
<proteinExistence type="predicted"/>
<dbReference type="Gene3D" id="3.40.50.300">
    <property type="entry name" value="P-loop containing nucleotide triphosphate hydrolases"/>
    <property type="match status" value="1"/>
</dbReference>
<dbReference type="AlphaFoldDB" id="A0A1I6NUP4"/>
<sequence>MIAATQPFHATAVATRAGGAGWRAALLAGQPGAGKSDLALRLIGRGWRLVGDDYVHLFASGGALYARCPDTIAGRMEVRGLGVTPVAALGLARVVLTVQLVHGPVERMPEPVMRAVEGVAVPLLQLDPREASAVEKVAVALARL</sequence>
<accession>A0A1I6NUP4</accession>
<dbReference type="CDD" id="cd01918">
    <property type="entry name" value="HprK_C"/>
    <property type="match status" value="1"/>
</dbReference>
<keyword evidence="3" id="KW-1185">Reference proteome</keyword>
<dbReference type="GO" id="GO:0005524">
    <property type="term" value="F:ATP binding"/>
    <property type="evidence" value="ECO:0007669"/>
    <property type="project" value="InterPro"/>
</dbReference>
<gene>
    <name evidence="2" type="ORF">SAMN05192570_0543</name>
</gene>
<dbReference type="STRING" id="871741.SAMN05192570_0543"/>
<dbReference type="EMBL" id="FOZV01000001">
    <property type="protein sequence ID" value="SFS31736.1"/>
    <property type="molecule type" value="Genomic_DNA"/>
</dbReference>
<reference evidence="3" key="1">
    <citation type="submission" date="2016-10" db="EMBL/GenBank/DDBJ databases">
        <authorList>
            <person name="Varghese N."/>
            <person name="Submissions S."/>
        </authorList>
    </citation>
    <scope>NUCLEOTIDE SEQUENCE [LARGE SCALE GENOMIC DNA]</scope>
    <source>
        <strain evidence="3">CGMCC 1.10683</strain>
    </source>
</reference>
<dbReference type="Proteomes" id="UP000198788">
    <property type="component" value="Unassembled WGS sequence"/>
</dbReference>
<keyword evidence="2" id="KW-0808">Transferase</keyword>
<dbReference type="InterPro" id="IPR027417">
    <property type="entry name" value="P-loop_NTPase"/>
</dbReference>
<dbReference type="GO" id="GO:0006109">
    <property type="term" value="P:regulation of carbohydrate metabolic process"/>
    <property type="evidence" value="ECO:0007669"/>
    <property type="project" value="InterPro"/>
</dbReference>